<keyword evidence="3 7" id="KW-0812">Transmembrane</keyword>
<evidence type="ECO:0000256" key="6">
    <source>
        <dbReference type="ARBA" id="ARBA00023306"/>
    </source>
</evidence>
<comment type="subcellular location">
    <subcellularLocation>
        <location evidence="7">Cell inner membrane</location>
        <topology evidence="7">Single-pass type II membrane protein</topology>
    </subcellularLocation>
    <text evidence="7">Localizes to the division septum.</text>
</comment>
<keyword evidence="7" id="KW-0175">Coiled coil</keyword>
<evidence type="ECO:0000256" key="5">
    <source>
        <dbReference type="ARBA" id="ARBA00023136"/>
    </source>
</evidence>
<evidence type="ECO:0000256" key="4">
    <source>
        <dbReference type="ARBA" id="ARBA00022989"/>
    </source>
</evidence>
<dbReference type="InterPro" id="IPR023081">
    <property type="entry name" value="Cell_div_FtsB"/>
</dbReference>
<dbReference type="PANTHER" id="PTHR37485:SF1">
    <property type="entry name" value="CELL DIVISION PROTEIN FTSB"/>
    <property type="match status" value="1"/>
</dbReference>
<dbReference type="PANTHER" id="PTHR37485">
    <property type="entry name" value="CELL DIVISION PROTEIN FTSB"/>
    <property type="match status" value="1"/>
</dbReference>
<comment type="function">
    <text evidence="7">Essential cell division protein. May link together the upstream cell division proteins, which are predominantly cytoplasmic, with the downstream cell division proteins, which are predominantly periplasmic.</text>
</comment>
<evidence type="ECO:0000313" key="9">
    <source>
        <dbReference type="Proteomes" id="UP001143307"/>
    </source>
</evidence>
<evidence type="ECO:0000256" key="1">
    <source>
        <dbReference type="ARBA" id="ARBA00022475"/>
    </source>
</evidence>
<reference evidence="8" key="1">
    <citation type="submission" date="2019-02" db="EMBL/GenBank/DDBJ databases">
        <authorList>
            <person name="Li S.-H."/>
        </authorList>
    </citation>
    <scope>NUCLEOTIDE SEQUENCE</scope>
    <source>
        <strain evidence="8">IMCC8485</strain>
    </source>
</reference>
<keyword evidence="7" id="KW-0997">Cell inner membrane</keyword>
<keyword evidence="6 7" id="KW-0131">Cell cycle</keyword>
<keyword evidence="9" id="KW-1185">Reference proteome</keyword>
<keyword evidence="5 7" id="KW-0472">Membrane</keyword>
<evidence type="ECO:0000256" key="2">
    <source>
        <dbReference type="ARBA" id="ARBA00022618"/>
    </source>
</evidence>
<gene>
    <name evidence="7" type="primary">ftsB</name>
    <name evidence="8" type="ORF">EYC87_04105</name>
</gene>
<keyword evidence="1 7" id="KW-1003">Cell membrane</keyword>
<comment type="subunit">
    <text evidence="7">Part of a complex composed of FtsB, FtsL and FtsQ.</text>
</comment>
<feature type="topological domain" description="Cytoplasmic" evidence="7">
    <location>
        <begin position="1"/>
        <end position="3"/>
    </location>
</feature>
<proteinExistence type="inferred from homology"/>
<feature type="topological domain" description="Periplasmic" evidence="7">
    <location>
        <begin position="22"/>
        <end position="104"/>
    </location>
</feature>
<evidence type="ECO:0000313" key="8">
    <source>
        <dbReference type="EMBL" id="MCX2972769.1"/>
    </source>
</evidence>
<dbReference type="RefSeq" id="WP_279251734.1">
    <property type="nucleotide sequence ID" value="NZ_SHNP01000001.1"/>
</dbReference>
<dbReference type="GO" id="GO:0051301">
    <property type="term" value="P:cell division"/>
    <property type="evidence" value="ECO:0007669"/>
    <property type="project" value="UniProtKB-KW"/>
</dbReference>
<evidence type="ECO:0000256" key="7">
    <source>
        <dbReference type="HAMAP-Rule" id="MF_00599"/>
    </source>
</evidence>
<organism evidence="8 9">
    <name type="scientific">Candidatus Seongchinamella marina</name>
    <dbReference type="NCBI Taxonomy" id="2518990"/>
    <lineage>
        <taxon>Bacteria</taxon>
        <taxon>Pseudomonadati</taxon>
        <taxon>Pseudomonadota</taxon>
        <taxon>Gammaproteobacteria</taxon>
        <taxon>Cellvibrionales</taxon>
        <taxon>Halieaceae</taxon>
        <taxon>Seongchinamella</taxon>
    </lineage>
</organism>
<dbReference type="Proteomes" id="UP001143307">
    <property type="component" value="Unassembled WGS sequence"/>
</dbReference>
<dbReference type="InterPro" id="IPR007060">
    <property type="entry name" value="FtsL/DivIC"/>
</dbReference>
<comment type="similarity">
    <text evidence="7">Belongs to the FtsB family.</text>
</comment>
<name>A0ABT3SSB8_9GAMM</name>
<sequence length="104" mass="11882">MRWLFGVLLILLVILQYRLWIAEGSIAEQQRLQVQVEQFIQVNEALQARNAVLEREVLELQSGSAGIEQRAREQLNLVREGETYFQVEDGEASATLSAPEKVKQ</sequence>
<dbReference type="EMBL" id="SHNP01000001">
    <property type="protein sequence ID" value="MCX2972769.1"/>
    <property type="molecule type" value="Genomic_DNA"/>
</dbReference>
<accession>A0ABT3SSB8</accession>
<feature type="coiled-coil region" evidence="7">
    <location>
        <begin position="29"/>
        <end position="63"/>
    </location>
</feature>
<dbReference type="HAMAP" id="MF_00599">
    <property type="entry name" value="FtsB"/>
    <property type="match status" value="1"/>
</dbReference>
<keyword evidence="2 7" id="KW-0132">Cell division</keyword>
<evidence type="ECO:0000256" key="3">
    <source>
        <dbReference type="ARBA" id="ARBA00022692"/>
    </source>
</evidence>
<comment type="caution">
    <text evidence="8">The sequence shown here is derived from an EMBL/GenBank/DDBJ whole genome shotgun (WGS) entry which is preliminary data.</text>
</comment>
<dbReference type="Pfam" id="PF04977">
    <property type="entry name" value="DivIC"/>
    <property type="match status" value="1"/>
</dbReference>
<keyword evidence="4 7" id="KW-1133">Transmembrane helix</keyword>
<protein>
    <recommendedName>
        <fullName evidence="7">Cell division protein FtsB</fullName>
    </recommendedName>
</protein>